<protein>
    <submittedName>
        <fullName evidence="4">Patatin-like protein 6</fullName>
    </submittedName>
</protein>
<organism evidence="4 5">
    <name type="scientific">Canna indica</name>
    <name type="common">Indian-shot</name>
    <dbReference type="NCBI Taxonomy" id="4628"/>
    <lineage>
        <taxon>Eukaryota</taxon>
        <taxon>Viridiplantae</taxon>
        <taxon>Streptophyta</taxon>
        <taxon>Embryophyta</taxon>
        <taxon>Tracheophyta</taxon>
        <taxon>Spermatophyta</taxon>
        <taxon>Magnoliopsida</taxon>
        <taxon>Liliopsida</taxon>
        <taxon>Zingiberales</taxon>
        <taxon>Cannaceae</taxon>
        <taxon>Canna</taxon>
    </lineage>
</organism>
<sequence>MHETPKVATSTGVGGVFTAMSFATHDASLPLLCADETWHFLTDRGKCLFLKASPSSSSSSGLFLHCLSRGSEGSTMAVMERAIKEAFGEGLTPRHTMKPVLISCYDLRSSALLVFSCVGALENKSFDF</sequence>
<dbReference type="AlphaFoldDB" id="A0AAQ3KEQ6"/>
<evidence type="ECO:0000256" key="2">
    <source>
        <dbReference type="ARBA" id="ARBA00022801"/>
    </source>
</evidence>
<comment type="similarity">
    <text evidence="1">Belongs to the patatin family.</text>
</comment>
<accession>A0AAQ3KEQ6</accession>
<dbReference type="EMBL" id="CP136894">
    <property type="protein sequence ID" value="WOL07479.1"/>
    <property type="molecule type" value="Genomic_DNA"/>
</dbReference>
<dbReference type="GO" id="GO:0016042">
    <property type="term" value="P:lipid catabolic process"/>
    <property type="evidence" value="ECO:0007669"/>
    <property type="project" value="UniProtKB-KW"/>
</dbReference>
<evidence type="ECO:0000313" key="4">
    <source>
        <dbReference type="EMBL" id="WOL07479.1"/>
    </source>
</evidence>
<dbReference type="PANTHER" id="PTHR32241:SF3">
    <property type="entry name" value="PATATIN-LIKE PROTEIN 6"/>
    <property type="match status" value="1"/>
</dbReference>
<proteinExistence type="inferred from homology"/>
<dbReference type="GO" id="GO:0016787">
    <property type="term" value="F:hydrolase activity"/>
    <property type="evidence" value="ECO:0007669"/>
    <property type="project" value="UniProtKB-KW"/>
</dbReference>
<reference evidence="4 5" key="1">
    <citation type="submission" date="2023-10" db="EMBL/GenBank/DDBJ databases">
        <title>Chromosome-scale genome assembly provides insights into flower coloration mechanisms of Canna indica.</title>
        <authorList>
            <person name="Li C."/>
        </authorList>
    </citation>
    <scope>NUCLEOTIDE SEQUENCE [LARGE SCALE GENOMIC DNA]</scope>
    <source>
        <tissue evidence="4">Flower</tissue>
    </source>
</reference>
<evidence type="ECO:0000256" key="1">
    <source>
        <dbReference type="ARBA" id="ARBA00010240"/>
    </source>
</evidence>
<evidence type="ECO:0000313" key="5">
    <source>
        <dbReference type="Proteomes" id="UP001327560"/>
    </source>
</evidence>
<dbReference type="PANTHER" id="PTHR32241">
    <property type="entry name" value="PATATIN-LIKE PROTEIN 6"/>
    <property type="match status" value="1"/>
</dbReference>
<keyword evidence="2" id="KW-0378">Hydrolase</keyword>
<dbReference type="Gene3D" id="3.40.1090.10">
    <property type="entry name" value="Cytosolic phospholipase A2 catalytic domain"/>
    <property type="match status" value="1"/>
</dbReference>
<keyword evidence="3" id="KW-0443">Lipid metabolism</keyword>
<keyword evidence="3" id="KW-0442">Lipid degradation</keyword>
<dbReference type="Proteomes" id="UP001327560">
    <property type="component" value="Chromosome 5"/>
</dbReference>
<keyword evidence="5" id="KW-1185">Reference proteome</keyword>
<name>A0AAQ3KEQ6_9LILI</name>
<evidence type="ECO:0000256" key="3">
    <source>
        <dbReference type="ARBA" id="ARBA00022963"/>
    </source>
</evidence>
<gene>
    <name evidence="4" type="ORF">Cni_G16220</name>
</gene>